<accession>R7TBB2</accession>
<dbReference type="EnsemblMetazoa" id="CapteT189370">
    <property type="protein sequence ID" value="CapteP189370"/>
    <property type="gene ID" value="CapteG189370"/>
</dbReference>
<sequence>MRLLLGRYLNRTWEVRGKRVREKAEARYLGVELIGGEEGGINSVEENVKKVASVIGMAKFAAKRSGSRFVVGREAWKSLIVSRVMYASGALVWNENVRKNVERMQSEYGRWMWRLERTVRNAAVHGESGWSSFWEREVKAKVAFVVRVLEEDLLVARVGGACLMEIGMRSKWWKKIGKMTEELGVDVLSNLVWLRRMSAIGVAEMGICEDERKRMRKVELERRVQEVGRMRWEEQLQRNERTRRYAQEKREMKLELYADGQDGAGVRLMMRGDCLPVRMNECVRWKYGEDERRCTCGEEETERHVLFECVLYERLREEWLRRWREERGEEDLVEGVLGFAVTSADLERLVLRSVGKIWKERKRREREKDRGQGPGLTFVRE</sequence>
<gene>
    <name evidence="1" type="ORF">CAPTEDRAFT_189370</name>
</gene>
<dbReference type="Proteomes" id="UP000014760">
    <property type="component" value="Unassembled WGS sequence"/>
</dbReference>
<keyword evidence="3" id="KW-1185">Reference proteome</keyword>
<dbReference type="OrthoDB" id="6508428at2759"/>
<proteinExistence type="predicted"/>
<name>R7TBB2_CAPTE</name>
<dbReference type="EMBL" id="AMQN01014016">
    <property type="status" value="NOT_ANNOTATED_CDS"/>
    <property type="molecule type" value="Genomic_DNA"/>
</dbReference>
<evidence type="ECO:0000313" key="3">
    <source>
        <dbReference type="Proteomes" id="UP000014760"/>
    </source>
</evidence>
<protein>
    <recommendedName>
        <fullName evidence="4">Reverse transcriptase zinc-binding domain-containing protein</fullName>
    </recommendedName>
</protein>
<reference evidence="3" key="1">
    <citation type="submission" date="2012-12" db="EMBL/GenBank/DDBJ databases">
        <authorList>
            <person name="Hellsten U."/>
            <person name="Grimwood J."/>
            <person name="Chapman J.A."/>
            <person name="Shapiro H."/>
            <person name="Aerts A."/>
            <person name="Otillar R.P."/>
            <person name="Terry A.Y."/>
            <person name="Boore J.L."/>
            <person name="Simakov O."/>
            <person name="Marletaz F."/>
            <person name="Cho S.-J."/>
            <person name="Edsinger-Gonzales E."/>
            <person name="Havlak P."/>
            <person name="Kuo D.-H."/>
            <person name="Larsson T."/>
            <person name="Lv J."/>
            <person name="Arendt D."/>
            <person name="Savage R."/>
            <person name="Osoegawa K."/>
            <person name="de Jong P."/>
            <person name="Lindberg D.R."/>
            <person name="Seaver E.C."/>
            <person name="Weisblat D.A."/>
            <person name="Putnam N.H."/>
            <person name="Grigoriev I.V."/>
            <person name="Rokhsar D.S."/>
        </authorList>
    </citation>
    <scope>NUCLEOTIDE SEQUENCE</scope>
    <source>
        <strain evidence="3">I ESC-2004</strain>
    </source>
</reference>
<dbReference type="AlphaFoldDB" id="R7TBB2"/>
<dbReference type="OMA" id="EERWARK"/>
<dbReference type="HOGENOM" id="CLU_074909_0_0_1"/>
<reference evidence="1 3" key="2">
    <citation type="journal article" date="2013" name="Nature">
        <title>Insights into bilaterian evolution from three spiralian genomes.</title>
        <authorList>
            <person name="Simakov O."/>
            <person name="Marletaz F."/>
            <person name="Cho S.J."/>
            <person name="Edsinger-Gonzales E."/>
            <person name="Havlak P."/>
            <person name="Hellsten U."/>
            <person name="Kuo D.H."/>
            <person name="Larsson T."/>
            <person name="Lv J."/>
            <person name="Arendt D."/>
            <person name="Savage R."/>
            <person name="Osoegawa K."/>
            <person name="de Jong P."/>
            <person name="Grimwood J."/>
            <person name="Chapman J.A."/>
            <person name="Shapiro H."/>
            <person name="Aerts A."/>
            <person name="Otillar R.P."/>
            <person name="Terry A.Y."/>
            <person name="Boore J.L."/>
            <person name="Grigoriev I.V."/>
            <person name="Lindberg D.R."/>
            <person name="Seaver E.C."/>
            <person name="Weisblat D.A."/>
            <person name="Putnam N.H."/>
            <person name="Rokhsar D.S."/>
        </authorList>
    </citation>
    <scope>NUCLEOTIDE SEQUENCE</scope>
    <source>
        <strain evidence="1 3">I ESC-2004</strain>
    </source>
</reference>
<dbReference type="EMBL" id="KB310677">
    <property type="protein sequence ID" value="ELT91028.1"/>
    <property type="molecule type" value="Genomic_DNA"/>
</dbReference>
<organism evidence="1">
    <name type="scientific">Capitella teleta</name>
    <name type="common">Polychaete worm</name>
    <dbReference type="NCBI Taxonomy" id="283909"/>
    <lineage>
        <taxon>Eukaryota</taxon>
        <taxon>Metazoa</taxon>
        <taxon>Spiralia</taxon>
        <taxon>Lophotrochozoa</taxon>
        <taxon>Annelida</taxon>
        <taxon>Polychaeta</taxon>
        <taxon>Sedentaria</taxon>
        <taxon>Scolecida</taxon>
        <taxon>Capitellidae</taxon>
        <taxon>Capitella</taxon>
    </lineage>
</organism>
<evidence type="ECO:0008006" key="4">
    <source>
        <dbReference type="Google" id="ProtNLM"/>
    </source>
</evidence>
<reference evidence="2" key="3">
    <citation type="submission" date="2015-06" db="UniProtKB">
        <authorList>
            <consortium name="EnsemblMetazoa"/>
        </authorList>
    </citation>
    <scope>IDENTIFICATION</scope>
</reference>
<evidence type="ECO:0000313" key="1">
    <source>
        <dbReference type="EMBL" id="ELT91028.1"/>
    </source>
</evidence>
<evidence type="ECO:0000313" key="2">
    <source>
        <dbReference type="EnsemblMetazoa" id="CapteP189370"/>
    </source>
</evidence>